<dbReference type="AlphaFoldDB" id="A0A410P372"/>
<feature type="domain" description="Uncharacterized protein TP-0789" evidence="2">
    <location>
        <begin position="78"/>
        <end position="257"/>
    </location>
</feature>
<dbReference type="Pfam" id="PF17131">
    <property type="entry name" value="LolA_like"/>
    <property type="match status" value="1"/>
</dbReference>
<evidence type="ECO:0000259" key="2">
    <source>
        <dbReference type="Pfam" id="PF17131"/>
    </source>
</evidence>
<dbReference type="EMBL" id="CP019384">
    <property type="protein sequence ID" value="QAT16570.1"/>
    <property type="molecule type" value="Genomic_DNA"/>
</dbReference>
<protein>
    <submittedName>
        <fullName evidence="3">Outer membrane lipoprotein-sorting protein</fullName>
    </submittedName>
</protein>
<keyword evidence="4" id="KW-1185">Reference proteome</keyword>
<accession>A0A410P372</accession>
<organism evidence="3 4">
    <name type="scientific">Velamenicoccus archaeovorus</name>
    <dbReference type="NCBI Taxonomy" id="1930593"/>
    <lineage>
        <taxon>Bacteria</taxon>
        <taxon>Pseudomonadati</taxon>
        <taxon>Candidatus Omnitrophota</taxon>
        <taxon>Candidatus Velamenicoccus</taxon>
    </lineage>
</organism>
<dbReference type="Proteomes" id="UP000287243">
    <property type="component" value="Chromosome"/>
</dbReference>
<dbReference type="RefSeq" id="WP_228767830.1">
    <property type="nucleotide sequence ID" value="NZ_CP019384.1"/>
</dbReference>
<evidence type="ECO:0000313" key="3">
    <source>
        <dbReference type="EMBL" id="QAT16570.1"/>
    </source>
</evidence>
<evidence type="ECO:0000256" key="1">
    <source>
        <dbReference type="SAM" id="SignalP"/>
    </source>
</evidence>
<keyword evidence="1" id="KW-0732">Signal</keyword>
<name>A0A410P372_VELA1</name>
<feature type="signal peptide" evidence="1">
    <location>
        <begin position="1"/>
        <end position="23"/>
    </location>
</feature>
<gene>
    <name evidence="3" type="ORF">BU251_01910</name>
</gene>
<dbReference type="InterPro" id="IPR033399">
    <property type="entry name" value="TP_0789-like"/>
</dbReference>
<feature type="chain" id="PRO_5019546787" evidence="1">
    <location>
        <begin position="24"/>
        <end position="265"/>
    </location>
</feature>
<keyword evidence="3" id="KW-0449">Lipoprotein</keyword>
<dbReference type="CDD" id="cd16329">
    <property type="entry name" value="LolA_like"/>
    <property type="match status" value="1"/>
</dbReference>
<evidence type="ECO:0000313" key="4">
    <source>
        <dbReference type="Proteomes" id="UP000287243"/>
    </source>
</evidence>
<proteinExistence type="predicted"/>
<dbReference type="KEGG" id="vai:BU251_01910"/>
<dbReference type="Gene3D" id="2.50.20.10">
    <property type="entry name" value="Lipoprotein localisation LolA/LolB/LppX"/>
    <property type="match status" value="1"/>
</dbReference>
<reference evidence="3 4" key="1">
    <citation type="submission" date="2017-01" db="EMBL/GenBank/DDBJ databases">
        <title>First insights into the biology of 'candidatus Vampirococcus archaeovorus'.</title>
        <authorList>
            <person name="Kizina J."/>
            <person name="Jordan S."/>
            <person name="Stueber K."/>
            <person name="Reinhardt R."/>
            <person name="Harder J."/>
        </authorList>
    </citation>
    <scope>NUCLEOTIDE SEQUENCE [LARGE SCALE GENOMIC DNA]</scope>
    <source>
        <strain evidence="3 4">LiM</strain>
    </source>
</reference>
<sequence>MKRMFFAVFGLGLLLGTAVGAEAGDPSADEIVKKANHIAYYEGQDGRARVEMTVTDAQGRTRQRVMTILRMNVGDDAEQKYYVYFHRPTDVKGMAYIVWKHLDRDDDRWLYLPALDLVRRIAASDKRSSFAGTNFLYEDISGRSLSLDTHELMGGDDKTYQIKNTPKDGNAVEFSYYVTWINKDNFVPVKAEYYDKEGKLYRRLEALETKDVGGYLTITKMKAEDLNAGSSTVALFSQIEYDIKMGEDIFTERYLRKPPLQWIQE</sequence>